<evidence type="ECO:0000256" key="2">
    <source>
        <dbReference type="SAM" id="Phobius"/>
    </source>
</evidence>
<feature type="coiled-coil region" evidence="1">
    <location>
        <begin position="72"/>
        <end position="101"/>
    </location>
</feature>
<keyword evidence="2" id="KW-1133">Transmembrane helix</keyword>
<evidence type="ECO:0000313" key="3">
    <source>
        <dbReference type="EnsemblMetazoa" id="GAUT003106-PA"/>
    </source>
</evidence>
<organism evidence="3 4">
    <name type="scientific">Glossina austeni</name>
    <name type="common">Savannah tsetse fly</name>
    <dbReference type="NCBI Taxonomy" id="7395"/>
    <lineage>
        <taxon>Eukaryota</taxon>
        <taxon>Metazoa</taxon>
        <taxon>Ecdysozoa</taxon>
        <taxon>Arthropoda</taxon>
        <taxon>Hexapoda</taxon>
        <taxon>Insecta</taxon>
        <taxon>Pterygota</taxon>
        <taxon>Neoptera</taxon>
        <taxon>Endopterygota</taxon>
        <taxon>Diptera</taxon>
        <taxon>Brachycera</taxon>
        <taxon>Muscomorpha</taxon>
        <taxon>Hippoboscoidea</taxon>
        <taxon>Glossinidae</taxon>
        <taxon>Glossina</taxon>
    </lineage>
</organism>
<evidence type="ECO:0000313" key="4">
    <source>
        <dbReference type="Proteomes" id="UP000078200"/>
    </source>
</evidence>
<dbReference type="AlphaFoldDB" id="A0A1A9UFE1"/>
<keyword evidence="4" id="KW-1185">Reference proteome</keyword>
<sequence length="193" mass="21309">MAEKFPGTRRQQNLQKFEALSKKNKQNIGPPMKRLHIKVDTVTLFNPNSYGKSPSNQTAPDKYNEANADFLQEDAKEKYDKKKLRLQKLEEEKDLQTALETLGILPGADVLDAFNPQTKEEFKEFGSGLAFGTKSAVLTLRLGLAGECFGLIIASALVILMGTISCGCSAFPSLVFFLASAVRTDLGNYKIQK</sequence>
<name>A0A1A9UFE1_GLOAU</name>
<keyword evidence="1" id="KW-0175">Coiled coil</keyword>
<dbReference type="InterPro" id="IPR013906">
    <property type="entry name" value="eIF3j"/>
</dbReference>
<accession>A0A1A9UFE1</accession>
<feature type="transmembrane region" description="Helical" evidence="2">
    <location>
        <begin position="148"/>
        <end position="179"/>
    </location>
</feature>
<dbReference type="STRING" id="7395.A0A1A9UFE1"/>
<proteinExistence type="predicted"/>
<dbReference type="Proteomes" id="UP000078200">
    <property type="component" value="Unassembled WGS sequence"/>
</dbReference>
<protein>
    <submittedName>
        <fullName evidence="3">Uncharacterized protein</fullName>
    </submittedName>
</protein>
<reference evidence="3" key="1">
    <citation type="submission" date="2020-05" db="UniProtKB">
        <authorList>
            <consortium name="EnsemblMetazoa"/>
        </authorList>
    </citation>
    <scope>IDENTIFICATION</scope>
    <source>
        <strain evidence="3">TTRI</strain>
    </source>
</reference>
<dbReference type="GO" id="GO:0005852">
    <property type="term" value="C:eukaryotic translation initiation factor 3 complex"/>
    <property type="evidence" value="ECO:0007669"/>
    <property type="project" value="InterPro"/>
</dbReference>
<dbReference type="EnsemblMetazoa" id="GAUT003106-RA">
    <property type="protein sequence ID" value="GAUT003106-PA"/>
    <property type="gene ID" value="GAUT003106"/>
</dbReference>
<keyword evidence="2" id="KW-0812">Transmembrane</keyword>
<evidence type="ECO:0000256" key="1">
    <source>
        <dbReference type="SAM" id="Coils"/>
    </source>
</evidence>
<dbReference type="Pfam" id="PF08597">
    <property type="entry name" value="eIF3_subunit"/>
    <property type="match status" value="1"/>
</dbReference>
<keyword evidence="2" id="KW-0472">Membrane</keyword>
<dbReference type="VEuPathDB" id="VectorBase:GAUT003106"/>
<dbReference type="GO" id="GO:0003743">
    <property type="term" value="F:translation initiation factor activity"/>
    <property type="evidence" value="ECO:0007669"/>
    <property type="project" value="InterPro"/>
</dbReference>